<dbReference type="AlphaFoldDB" id="A0A6A7BR53"/>
<feature type="region of interest" description="Disordered" evidence="1">
    <location>
        <begin position="146"/>
        <end position="184"/>
    </location>
</feature>
<dbReference type="Pfam" id="PF15460">
    <property type="entry name" value="SAS4"/>
    <property type="match status" value="1"/>
</dbReference>
<protein>
    <recommendedName>
        <fullName evidence="2">Something about silencing protein 4 domain-containing protein</fullName>
    </recommendedName>
</protein>
<dbReference type="OrthoDB" id="1938992at2759"/>
<dbReference type="GO" id="GO:0033255">
    <property type="term" value="C:SAS acetyltransferase complex"/>
    <property type="evidence" value="ECO:0007669"/>
    <property type="project" value="InterPro"/>
</dbReference>
<feature type="region of interest" description="Disordered" evidence="1">
    <location>
        <begin position="350"/>
        <end position="369"/>
    </location>
</feature>
<dbReference type="PANTHER" id="PTHR38422:SF1">
    <property type="entry name" value="SOMETHING ABOUT SILENCING PROTEIN 4"/>
    <property type="match status" value="1"/>
</dbReference>
<evidence type="ECO:0000259" key="2">
    <source>
        <dbReference type="Pfam" id="PF15460"/>
    </source>
</evidence>
<dbReference type="GO" id="GO:0004402">
    <property type="term" value="F:histone acetyltransferase activity"/>
    <property type="evidence" value="ECO:0007669"/>
    <property type="project" value="TreeGrafter"/>
</dbReference>
<dbReference type="InterPro" id="IPR029184">
    <property type="entry name" value="Sas4_dom"/>
</dbReference>
<organism evidence="3 4">
    <name type="scientific">Piedraia hortae CBS 480.64</name>
    <dbReference type="NCBI Taxonomy" id="1314780"/>
    <lineage>
        <taxon>Eukaryota</taxon>
        <taxon>Fungi</taxon>
        <taxon>Dikarya</taxon>
        <taxon>Ascomycota</taxon>
        <taxon>Pezizomycotina</taxon>
        <taxon>Dothideomycetes</taxon>
        <taxon>Dothideomycetidae</taxon>
        <taxon>Capnodiales</taxon>
        <taxon>Piedraiaceae</taxon>
        <taxon>Piedraia</taxon>
    </lineage>
</organism>
<dbReference type="EMBL" id="MU006031">
    <property type="protein sequence ID" value="KAF2857690.1"/>
    <property type="molecule type" value="Genomic_DNA"/>
</dbReference>
<accession>A0A6A7BR53</accession>
<dbReference type="InterPro" id="IPR038988">
    <property type="entry name" value="Sas4"/>
</dbReference>
<dbReference type="Proteomes" id="UP000799421">
    <property type="component" value="Unassembled WGS sequence"/>
</dbReference>
<gene>
    <name evidence="3" type="ORF">K470DRAFT_260557</name>
</gene>
<evidence type="ECO:0000313" key="3">
    <source>
        <dbReference type="EMBL" id="KAF2857690.1"/>
    </source>
</evidence>
<reference evidence="3" key="1">
    <citation type="journal article" date="2020" name="Stud. Mycol.">
        <title>101 Dothideomycetes genomes: a test case for predicting lifestyles and emergence of pathogens.</title>
        <authorList>
            <person name="Haridas S."/>
            <person name="Albert R."/>
            <person name="Binder M."/>
            <person name="Bloem J."/>
            <person name="Labutti K."/>
            <person name="Salamov A."/>
            <person name="Andreopoulos B."/>
            <person name="Baker S."/>
            <person name="Barry K."/>
            <person name="Bills G."/>
            <person name="Bluhm B."/>
            <person name="Cannon C."/>
            <person name="Castanera R."/>
            <person name="Culley D."/>
            <person name="Daum C."/>
            <person name="Ezra D."/>
            <person name="Gonzalez J."/>
            <person name="Henrissat B."/>
            <person name="Kuo A."/>
            <person name="Liang C."/>
            <person name="Lipzen A."/>
            <person name="Lutzoni F."/>
            <person name="Magnuson J."/>
            <person name="Mondo S."/>
            <person name="Nolan M."/>
            <person name="Ohm R."/>
            <person name="Pangilinan J."/>
            <person name="Park H.-J."/>
            <person name="Ramirez L."/>
            <person name="Alfaro M."/>
            <person name="Sun H."/>
            <person name="Tritt A."/>
            <person name="Yoshinaga Y."/>
            <person name="Zwiers L.-H."/>
            <person name="Turgeon B."/>
            <person name="Goodwin S."/>
            <person name="Spatafora J."/>
            <person name="Crous P."/>
            <person name="Grigoriev I."/>
        </authorList>
    </citation>
    <scope>NUCLEOTIDE SEQUENCE</scope>
    <source>
        <strain evidence="3">CBS 480.64</strain>
    </source>
</reference>
<keyword evidence="4" id="KW-1185">Reference proteome</keyword>
<feature type="region of interest" description="Disordered" evidence="1">
    <location>
        <begin position="1"/>
        <end position="63"/>
    </location>
</feature>
<evidence type="ECO:0000256" key="1">
    <source>
        <dbReference type="SAM" id="MobiDB-lite"/>
    </source>
</evidence>
<sequence>MPVLRSAAGRFVKAPDSVARARPQRNKRSNADERETTAAPAGKKRKTAVARSRAKDGEKVNGDAVKTVSGDAVMTANGDTANGASETLADFAGCGRALRSKDGPPSHKTELIKFFPNFHAIMRSGPPKKKPRTAETNVFLMGNGRFTQTQPRVKREKSQTPVGIDQGCVSDDEDDDDEDDPLGEDVYNVTYRPVERKEKQARIIENNEFKHEEMLLQRLLEELRGRNWLRVLGLTALTSRQAQTYKDRRDYFSAAIEGVLDKFKRFREKERLQNKKEREAKTVTVTKKTTKTTTVGSAGKKTVTKTEKTTKTMNEAGKVDTVGQTGRCTRSATVVESPVRTKRLVTRGVKELPNGHLTGNDGDGQEQRV</sequence>
<dbReference type="PANTHER" id="PTHR38422">
    <property type="entry name" value="SOMETHING ABOUT SILENCING PROTEIN 4"/>
    <property type="match status" value="1"/>
</dbReference>
<name>A0A6A7BR53_9PEZI</name>
<feature type="domain" description="Something about silencing protein 4" evidence="2">
    <location>
        <begin position="180"/>
        <end position="274"/>
    </location>
</feature>
<proteinExistence type="predicted"/>
<evidence type="ECO:0000313" key="4">
    <source>
        <dbReference type="Proteomes" id="UP000799421"/>
    </source>
</evidence>
<feature type="compositionally biased region" description="Acidic residues" evidence="1">
    <location>
        <begin position="170"/>
        <end position="183"/>
    </location>
</feature>